<dbReference type="RefSeq" id="WP_026134745.1">
    <property type="nucleotide sequence ID" value="NZ_KQ976354.1"/>
</dbReference>
<name>A0A139WX82_9CYAN</name>
<accession>A0A139WX82</accession>
<organism evidence="1 2">
    <name type="scientific">Scytonema hofmannii PCC 7110</name>
    <dbReference type="NCBI Taxonomy" id="128403"/>
    <lineage>
        <taxon>Bacteria</taxon>
        <taxon>Bacillati</taxon>
        <taxon>Cyanobacteriota</taxon>
        <taxon>Cyanophyceae</taxon>
        <taxon>Nostocales</taxon>
        <taxon>Scytonemataceae</taxon>
        <taxon>Scytonema</taxon>
    </lineage>
</organism>
<sequence length="211" mass="23562">MSHICKQDTDRVLLVEGTDDCHVVMALCATHQVPETFGLYECNGDTKVLKRLNALIIRPNPPQVIGVMLDADSPSLEGRWESIKSKLKHYSYKFPDIPDIDGTIVDGTADEPKLGFWLMPNNQDSGKLEDFCAELAEPTSLAFARECVEEAQAQGATTFKAVDFSKAVIHTYLAWQDEPGRPLGQAITKQALRPHTDIAIRFTNWLTRLFT</sequence>
<protein>
    <recommendedName>
        <fullName evidence="3">DUF4435 domain-containing protein</fullName>
    </recommendedName>
</protein>
<dbReference type="Proteomes" id="UP000076925">
    <property type="component" value="Unassembled WGS sequence"/>
</dbReference>
<gene>
    <name evidence="1" type="ORF">WA1_46175</name>
</gene>
<dbReference type="OrthoDB" id="530493at2"/>
<dbReference type="InterPro" id="IPR024508">
    <property type="entry name" value="DUF3226"/>
</dbReference>
<reference evidence="1 2" key="1">
    <citation type="journal article" date="2013" name="Genome Biol. Evol.">
        <title>Genomes of Stigonematalean cyanobacteria (subsection V) and the evolution of oxygenic photosynthesis from prokaryotes to plastids.</title>
        <authorList>
            <person name="Dagan T."/>
            <person name="Roettger M."/>
            <person name="Stucken K."/>
            <person name="Landan G."/>
            <person name="Koch R."/>
            <person name="Major P."/>
            <person name="Gould S.B."/>
            <person name="Goremykin V.V."/>
            <person name="Rippka R."/>
            <person name="Tandeau de Marsac N."/>
            <person name="Gugger M."/>
            <person name="Lockhart P.J."/>
            <person name="Allen J.F."/>
            <person name="Brune I."/>
            <person name="Maus I."/>
            <person name="Puhler A."/>
            <person name="Martin W.F."/>
        </authorList>
    </citation>
    <scope>NUCLEOTIDE SEQUENCE [LARGE SCALE GENOMIC DNA]</scope>
    <source>
        <strain evidence="1 2">PCC 7110</strain>
    </source>
</reference>
<proteinExistence type="predicted"/>
<dbReference type="AlphaFoldDB" id="A0A139WX82"/>
<evidence type="ECO:0000313" key="2">
    <source>
        <dbReference type="Proteomes" id="UP000076925"/>
    </source>
</evidence>
<dbReference type="Pfam" id="PF11536">
    <property type="entry name" value="DUF3226"/>
    <property type="match status" value="1"/>
</dbReference>
<keyword evidence="2" id="KW-1185">Reference proteome</keyword>
<evidence type="ECO:0008006" key="3">
    <source>
        <dbReference type="Google" id="ProtNLM"/>
    </source>
</evidence>
<dbReference type="EMBL" id="ANNX02000047">
    <property type="protein sequence ID" value="KYC37036.1"/>
    <property type="molecule type" value="Genomic_DNA"/>
</dbReference>
<evidence type="ECO:0000313" key="1">
    <source>
        <dbReference type="EMBL" id="KYC37036.1"/>
    </source>
</evidence>
<dbReference type="STRING" id="128403.WA1_46175"/>
<comment type="caution">
    <text evidence="1">The sequence shown here is derived from an EMBL/GenBank/DDBJ whole genome shotgun (WGS) entry which is preliminary data.</text>
</comment>